<feature type="region of interest" description="Disordered" evidence="1">
    <location>
        <begin position="1"/>
        <end position="108"/>
    </location>
</feature>
<evidence type="ECO:0000313" key="3">
    <source>
        <dbReference type="EMBL" id="SNY87583.1"/>
    </source>
</evidence>
<feature type="compositionally biased region" description="Polar residues" evidence="1">
    <location>
        <begin position="502"/>
        <end position="525"/>
    </location>
</feature>
<dbReference type="Pfam" id="PF12229">
    <property type="entry name" value="PG_binding_4"/>
    <property type="match status" value="1"/>
</dbReference>
<feature type="region of interest" description="Disordered" evidence="1">
    <location>
        <begin position="353"/>
        <end position="387"/>
    </location>
</feature>
<dbReference type="InterPro" id="IPR022029">
    <property type="entry name" value="YoaR-like_PG-bd"/>
</dbReference>
<feature type="compositionally biased region" description="Polar residues" evidence="1">
    <location>
        <begin position="662"/>
        <end position="678"/>
    </location>
</feature>
<feature type="region of interest" description="Disordered" evidence="1">
    <location>
        <begin position="132"/>
        <end position="268"/>
    </location>
</feature>
<feature type="region of interest" description="Disordered" evidence="1">
    <location>
        <begin position="753"/>
        <end position="786"/>
    </location>
</feature>
<feature type="compositionally biased region" description="Polar residues" evidence="1">
    <location>
        <begin position="606"/>
        <end position="615"/>
    </location>
</feature>
<feature type="region of interest" description="Disordered" evidence="1">
    <location>
        <begin position="399"/>
        <end position="543"/>
    </location>
</feature>
<dbReference type="Pfam" id="PF04294">
    <property type="entry name" value="VanW"/>
    <property type="match status" value="1"/>
</dbReference>
<protein>
    <submittedName>
        <fullName evidence="3">Vancomycin resistance protein YoaR, contains peptidoglycan-binding and VanW domains</fullName>
    </submittedName>
</protein>
<dbReference type="EMBL" id="OBEG01000004">
    <property type="protein sequence ID" value="SNY87583.1"/>
    <property type="molecule type" value="Genomic_DNA"/>
</dbReference>
<feature type="compositionally biased region" description="Low complexity" evidence="1">
    <location>
        <begin position="377"/>
        <end position="387"/>
    </location>
</feature>
<evidence type="ECO:0000313" key="4">
    <source>
        <dbReference type="Proteomes" id="UP000219565"/>
    </source>
</evidence>
<feature type="compositionally biased region" description="Basic and acidic residues" evidence="1">
    <location>
        <begin position="761"/>
        <end position="771"/>
    </location>
</feature>
<feature type="region of interest" description="Disordered" evidence="1">
    <location>
        <begin position="309"/>
        <end position="341"/>
    </location>
</feature>
<feature type="compositionally biased region" description="Polar residues" evidence="1">
    <location>
        <begin position="38"/>
        <end position="57"/>
    </location>
</feature>
<name>A0A285LT12_9NOCA</name>
<feature type="domain" description="YoaR-like putative peptidoglycan binding" evidence="2">
    <location>
        <begin position="1026"/>
        <end position="1098"/>
    </location>
</feature>
<organism evidence="3 4">
    <name type="scientific">Nocardia amikacinitolerans</name>
    <dbReference type="NCBI Taxonomy" id="756689"/>
    <lineage>
        <taxon>Bacteria</taxon>
        <taxon>Bacillati</taxon>
        <taxon>Actinomycetota</taxon>
        <taxon>Actinomycetes</taxon>
        <taxon>Mycobacteriales</taxon>
        <taxon>Nocardiaceae</taxon>
        <taxon>Nocardia</taxon>
    </lineage>
</organism>
<evidence type="ECO:0000256" key="1">
    <source>
        <dbReference type="SAM" id="MobiDB-lite"/>
    </source>
</evidence>
<feature type="compositionally biased region" description="Low complexity" evidence="1">
    <location>
        <begin position="423"/>
        <end position="437"/>
    </location>
</feature>
<reference evidence="3 4" key="1">
    <citation type="submission" date="2017-09" db="EMBL/GenBank/DDBJ databases">
        <authorList>
            <person name="Ehlers B."/>
            <person name="Leendertz F.H."/>
        </authorList>
    </citation>
    <scope>NUCLEOTIDE SEQUENCE [LARGE SCALE GENOMIC DNA]</scope>
    <source>
        <strain evidence="3 4">DSM 45537</strain>
    </source>
</reference>
<feature type="region of interest" description="Disordered" evidence="1">
    <location>
        <begin position="567"/>
        <end position="634"/>
    </location>
</feature>
<feature type="compositionally biased region" description="Basic and acidic residues" evidence="1">
    <location>
        <begin position="158"/>
        <end position="168"/>
    </location>
</feature>
<proteinExistence type="predicted"/>
<sequence>MTSESSTGHRGRSRQQDGEVGLRHLLESNREPLDEAKTTQLPVTQPGQQPPADSTHTMPLRVSAQEAGAGSVGEDSYPTQAMYVGQGHDGARGHEPARAGNGAWGAEGGQVSPDQAMNVGRGGDDVWGHEPTRGGNGAWAPDGGQASRPDQTMNVGQGRDDAWGHEPTRGSNGAWAPDGGQVSPDQAMNVGQGIDGAWGHEPSRAGNGAWATDSAQASRPRQAMNADQGRDDARANNPAQASGRWGADAGQASDDAWGSDPAQAGNSVWGTDASEAWANGAGQDGRAAQPRNVAPSGVWTDAWQEHNPTEAMNDGQASGGAWASDAAQSGRPAPAANAGQSSGVVWTEAWQDGGPTKAVQDGRASGGWAAEGGQSGGSAPAANAGQSSGVVWTEAWQDGGPTKAVQDGRASGGWAAEGGQSGGSAPAANAGQSSGGAWTEAWNESGPTQTGNDGPAGGTLGNAARTANAGPTNAAEWATHGQGRPAQAMDDSPVGSGAWANDQAQSNAGQPSKAAWTTDSAQSGRPAQVTGAAQPNDVPWTTDAAQAGQPVHATGAAKSNDLPWATDAARARQPAQATSAAQPNDVPWTTDGARTIDGAQTGRPAQATSAAQPSNGVWADHAGQGSHSAEATNASGAENVAWSANAGAVAYPDAGQAKNLAWSDTGQTGNAARSTNPASAPLGEHLAHPGTVAYGEDANAEHATAVFRMTDVQRAPHGAHPTVNEHATAVVHRTDERAPHAEHMTEHTTAVVQATDTENSTDNRQRWDNARRSRPRPGPGESGPWWRTSAIRRAGIAAGAVIAVGGLGYAVDAVLSSGDVPRGVVVAGIDVGGMDVDEADAKLRASLDGRAGQELPLQIGDVRAELTPSAAGLAVDWEGTWDRIGGQPINPFARVVSFFGTREVSVASTVDEAALDRQLAALRVHDRPTVEGTIQFQNGKPVAIPPVPGRVLDMPAARNALIDNWTEGGTLELPVVPAPLTVRPEAVQSALHDIAEPAVRGDVVFTGKGGDAVLTPEQIATVLSFAPDGQGGLAANYDLNAATAILAPQLAKSEVEAKDATFAVSGGAPRVVPAVVGDKINWPKTLEQLPTLLASAQQRSAAAVYEKIEPKLTTEAAQGLGIVEQMGAFTTSGFSGPSGVNIRTVAQKVNGAVVKPGETFSLNEFTGPRGTAEGYVESGIIDHGRPSTAVGGGISQFATTLYNAAYFAGLEDAGHTEHSYYISRYPAAREATVFDGAIDLKFRNNTQTGVYIETFATGSEITVRLWGTKTVDVESITGEKTKPTEPNTITLPKGKDCIASEGAPGFTITDTRVITDRKTGREVSRATRTVKYDPIPVVKCE</sequence>
<dbReference type="Proteomes" id="UP000219565">
    <property type="component" value="Unassembled WGS sequence"/>
</dbReference>
<feature type="region of interest" description="Disordered" evidence="1">
    <location>
        <begin position="660"/>
        <end position="681"/>
    </location>
</feature>
<dbReference type="PANTHER" id="PTHR35788:SF1">
    <property type="entry name" value="EXPORTED PROTEIN"/>
    <property type="match status" value="1"/>
</dbReference>
<accession>A0A285LT12</accession>
<dbReference type="PANTHER" id="PTHR35788">
    <property type="entry name" value="EXPORTED PROTEIN-RELATED"/>
    <property type="match status" value="1"/>
</dbReference>
<feature type="compositionally biased region" description="Basic and acidic residues" evidence="1">
    <location>
        <begin position="14"/>
        <end position="37"/>
    </location>
</feature>
<dbReference type="InterPro" id="IPR007391">
    <property type="entry name" value="Vancomycin_resist_VanW"/>
</dbReference>
<dbReference type="InterPro" id="IPR052913">
    <property type="entry name" value="Glycopeptide_resist_protein"/>
</dbReference>
<keyword evidence="4" id="KW-1185">Reference proteome</keyword>
<gene>
    <name evidence="3" type="ORF">SAMN04244553_4531</name>
</gene>
<feature type="compositionally biased region" description="Polar residues" evidence="1">
    <location>
        <begin position="625"/>
        <end position="634"/>
    </location>
</feature>
<evidence type="ECO:0000259" key="2">
    <source>
        <dbReference type="Pfam" id="PF12229"/>
    </source>
</evidence>
<dbReference type="STRING" id="1379680.GCA_001612615_03850"/>